<proteinExistence type="predicted"/>
<protein>
    <recommendedName>
        <fullName evidence="1">DinB-like domain-containing protein</fullName>
    </recommendedName>
</protein>
<sequence>MKKILLETLANSRAYTLAVAAAMPADKYDFKPNDAVWNFGEQLDHIAYGIRWWQDNFISGRKTEWAPPKAEVDREKVIGHLTKAYADLEKLIRDENVNNDVVKGFYATNDHITHHRGQAVTYLRCQGIAAPEYVF</sequence>
<reference evidence="2 3" key="1">
    <citation type="submission" date="2014-11" db="EMBL/GenBank/DDBJ databases">
        <title>Genome sequence of Flavihumibacter solisilvae 3-3.</title>
        <authorList>
            <person name="Zhou G."/>
            <person name="Li M."/>
            <person name="Wang G."/>
        </authorList>
    </citation>
    <scope>NUCLEOTIDE SEQUENCE [LARGE SCALE GENOMIC DNA]</scope>
    <source>
        <strain evidence="2 3">3-3</strain>
    </source>
</reference>
<evidence type="ECO:0000259" key="1">
    <source>
        <dbReference type="Pfam" id="PF12867"/>
    </source>
</evidence>
<name>A0A0C1L769_9BACT</name>
<dbReference type="InterPro" id="IPR024775">
    <property type="entry name" value="DinB-like"/>
</dbReference>
<dbReference type="InterPro" id="IPR034660">
    <property type="entry name" value="DinB/YfiT-like"/>
</dbReference>
<comment type="caution">
    <text evidence="2">The sequence shown here is derived from an EMBL/GenBank/DDBJ whole genome shotgun (WGS) entry which is preliminary data.</text>
</comment>
<evidence type="ECO:0000313" key="2">
    <source>
        <dbReference type="EMBL" id="KIC95351.1"/>
    </source>
</evidence>
<feature type="domain" description="DinB-like" evidence="1">
    <location>
        <begin position="9"/>
        <end position="118"/>
    </location>
</feature>
<accession>A0A0C1L769</accession>
<dbReference type="OrthoDB" id="119432at2"/>
<keyword evidence="3" id="KW-1185">Reference proteome</keyword>
<dbReference type="Pfam" id="PF12867">
    <property type="entry name" value="DinB_2"/>
    <property type="match status" value="1"/>
</dbReference>
<dbReference type="EMBL" id="JSVC01000007">
    <property type="protein sequence ID" value="KIC95351.1"/>
    <property type="molecule type" value="Genomic_DNA"/>
</dbReference>
<dbReference type="AlphaFoldDB" id="A0A0C1L769"/>
<dbReference type="STRING" id="1349421.OI18_07065"/>
<organism evidence="2 3">
    <name type="scientific">Flavihumibacter solisilvae</name>
    <dbReference type="NCBI Taxonomy" id="1349421"/>
    <lineage>
        <taxon>Bacteria</taxon>
        <taxon>Pseudomonadati</taxon>
        <taxon>Bacteroidota</taxon>
        <taxon>Chitinophagia</taxon>
        <taxon>Chitinophagales</taxon>
        <taxon>Chitinophagaceae</taxon>
        <taxon>Flavihumibacter</taxon>
    </lineage>
</organism>
<dbReference type="Gene3D" id="1.20.120.450">
    <property type="entry name" value="dinb family like domain"/>
    <property type="match status" value="1"/>
</dbReference>
<dbReference type="Proteomes" id="UP000031408">
    <property type="component" value="Unassembled WGS sequence"/>
</dbReference>
<dbReference type="RefSeq" id="WP_039138428.1">
    <property type="nucleotide sequence ID" value="NZ_JSVC01000007.1"/>
</dbReference>
<dbReference type="SUPFAM" id="SSF109854">
    <property type="entry name" value="DinB/YfiT-like putative metalloenzymes"/>
    <property type="match status" value="1"/>
</dbReference>
<gene>
    <name evidence="2" type="ORF">OI18_07065</name>
</gene>
<evidence type="ECO:0000313" key="3">
    <source>
        <dbReference type="Proteomes" id="UP000031408"/>
    </source>
</evidence>